<dbReference type="Pfam" id="PF19054">
    <property type="entry name" value="DUF5753"/>
    <property type="match status" value="1"/>
</dbReference>
<dbReference type="Pfam" id="PF13560">
    <property type="entry name" value="HTH_31"/>
    <property type="match status" value="1"/>
</dbReference>
<proteinExistence type="predicted"/>
<evidence type="ECO:0000313" key="3">
    <source>
        <dbReference type="Proteomes" id="UP000539313"/>
    </source>
</evidence>
<dbReference type="InterPro" id="IPR043917">
    <property type="entry name" value="DUF5753"/>
</dbReference>
<dbReference type="Proteomes" id="UP000539313">
    <property type="component" value="Unassembled WGS sequence"/>
</dbReference>
<organism evidence="2 3">
    <name type="scientific">Thermomonospora cellulosilytica</name>
    <dbReference type="NCBI Taxonomy" id="1411118"/>
    <lineage>
        <taxon>Bacteria</taxon>
        <taxon>Bacillati</taxon>
        <taxon>Actinomycetota</taxon>
        <taxon>Actinomycetes</taxon>
        <taxon>Streptosporangiales</taxon>
        <taxon>Thermomonosporaceae</taxon>
        <taxon>Thermomonospora</taxon>
    </lineage>
</organism>
<dbReference type="EMBL" id="JACJII010000001">
    <property type="protein sequence ID" value="MBA9008001.1"/>
    <property type="molecule type" value="Genomic_DNA"/>
</dbReference>
<evidence type="ECO:0000259" key="1">
    <source>
        <dbReference type="PROSITE" id="PS50943"/>
    </source>
</evidence>
<name>A0A7W3N5S6_9ACTN</name>
<feature type="domain" description="HTH cro/C1-type" evidence="1">
    <location>
        <begin position="16"/>
        <end position="72"/>
    </location>
</feature>
<protein>
    <submittedName>
        <fullName evidence="2">Transcriptional regulator with XRE-family HTH domain</fullName>
    </submittedName>
</protein>
<dbReference type="InterPro" id="IPR010982">
    <property type="entry name" value="Lambda_DNA-bd_dom_sf"/>
</dbReference>
<dbReference type="AlphaFoldDB" id="A0A7W3N5S6"/>
<comment type="caution">
    <text evidence="2">The sequence shown here is derived from an EMBL/GenBank/DDBJ whole genome shotgun (WGS) entry which is preliminary data.</text>
</comment>
<dbReference type="SMART" id="SM00530">
    <property type="entry name" value="HTH_XRE"/>
    <property type="match status" value="1"/>
</dbReference>
<dbReference type="GO" id="GO:0003677">
    <property type="term" value="F:DNA binding"/>
    <property type="evidence" value="ECO:0007669"/>
    <property type="project" value="InterPro"/>
</dbReference>
<dbReference type="SUPFAM" id="SSF47413">
    <property type="entry name" value="lambda repressor-like DNA-binding domains"/>
    <property type="match status" value="1"/>
</dbReference>
<gene>
    <name evidence="2" type="ORF">HNR21_006883</name>
</gene>
<dbReference type="RefSeq" id="WP_119728606.1">
    <property type="nucleotide sequence ID" value="NZ_JACJII010000001.1"/>
</dbReference>
<accession>A0A7W3N5S6</accession>
<dbReference type="InterPro" id="IPR001387">
    <property type="entry name" value="Cro/C1-type_HTH"/>
</dbReference>
<dbReference type="PROSITE" id="PS50943">
    <property type="entry name" value="HTH_CROC1"/>
    <property type="match status" value="1"/>
</dbReference>
<dbReference type="CDD" id="cd00093">
    <property type="entry name" value="HTH_XRE"/>
    <property type="match status" value="1"/>
</dbReference>
<evidence type="ECO:0000313" key="2">
    <source>
        <dbReference type="EMBL" id="MBA9008001.1"/>
    </source>
</evidence>
<reference evidence="2 3" key="1">
    <citation type="submission" date="2020-08" db="EMBL/GenBank/DDBJ databases">
        <title>Sequencing the genomes of 1000 actinobacteria strains.</title>
        <authorList>
            <person name="Klenk H.-P."/>
        </authorList>
    </citation>
    <scope>NUCLEOTIDE SEQUENCE [LARGE SCALE GENOMIC DNA]</scope>
    <source>
        <strain evidence="2 3">DSM 45823</strain>
    </source>
</reference>
<sequence>MSSQVQQAREALGARLRELRRDARLTGRALAQAAGWHPAKVSRLEHGKQSPSEDDLREWCRLCGAPDEAADLIATHRNIEAAYLEWKQQLRTGLRVRQKASYPLYEKASVIRAYEPALIPGLLQTAAYAHAIMGPYIEVLQIPDDREHAVPARMERQRVLYEGDRRFLFVLEEAALRTLVGDTEVMLGQLDRVLAVMSLPRVSVGIVPALRERRIWPAEGFLMFDRTAIQIETISAQLTVTQPREIALYAETFERLQRSAVYGEQARKLIAATIEELRAI</sequence>
<keyword evidence="3" id="KW-1185">Reference proteome</keyword>
<dbReference type="Gene3D" id="1.10.260.40">
    <property type="entry name" value="lambda repressor-like DNA-binding domains"/>
    <property type="match status" value="1"/>
</dbReference>